<sequence length="586" mass="63800">MKTARAASSSAWSLDGNAVFSKDEPTMVDASPDLIDAYAQQVLEKHALERGQALPDDSLGPYVASVLRECSGDLSQFADGEGLIELLQEYCGFASENEVKDALEEISISVLKNQVPVPEIQHSSLGGLYHNVLTSVPAQPQPSFHLDSIVISPDDEEEFPSLSAVKTTQSGRKRPTNLISPNRADSLLPPHLLDEDGIEGKSILSCVQEEVTTSPVDHDEDDFPALDSKKSSRGGTRKSHPALDLAAALFRPSRSRQSSIDETAALASENTNVSVPDPFIEPEQYEITASMLLSMNVDLSHEAAYEAAVLAQADIGTAQYVINAAMTAPPICRHLLQSGCYRSDCQFSHNIASHTCIFWIRGRCGKGETCRFLHGFHDKHRPEVVTAYDDGSYYQSDAQAYRGTVSSWAAPTQFQESYAISSPPGSFASIAYRGYSSSSSFAAPSGARNFASTSSSPTAVPTVRIPQDLWNPHENRDAAAFYIEDPLQRYNHVMAATYHDESVIDLHFQSLKTFATVLETVLPQRLEMAEQVWIVTGTGHHVGNRTHQKGGGALESAVLQWLVEQGYRVSRGKDKNGQGGALLVKR</sequence>
<protein>
    <recommendedName>
        <fullName evidence="10">Smr domain-containing protein</fullName>
    </recommendedName>
</protein>
<feature type="region of interest" description="Disordered" evidence="5">
    <location>
        <begin position="210"/>
        <end position="240"/>
    </location>
</feature>
<dbReference type="PROSITE" id="PS50828">
    <property type="entry name" value="SMR"/>
    <property type="match status" value="1"/>
</dbReference>
<feature type="compositionally biased region" description="Basic residues" evidence="5">
    <location>
        <begin position="231"/>
        <end position="240"/>
    </location>
</feature>
<evidence type="ECO:0000313" key="9">
    <source>
        <dbReference type="Proteomes" id="UP000198406"/>
    </source>
</evidence>
<evidence type="ECO:0000256" key="1">
    <source>
        <dbReference type="ARBA" id="ARBA00022723"/>
    </source>
</evidence>
<dbReference type="OrthoDB" id="3247158at2759"/>
<comment type="caution">
    <text evidence="8">The sequence shown here is derived from an EMBL/GenBank/DDBJ whole genome shotgun (WGS) entry which is preliminary data.</text>
</comment>
<dbReference type="EMBL" id="BDSP01000124">
    <property type="protein sequence ID" value="GAX18163.1"/>
    <property type="molecule type" value="Genomic_DNA"/>
</dbReference>
<keyword evidence="3 4" id="KW-0862">Zinc</keyword>
<keyword evidence="9" id="KW-1185">Reference proteome</keyword>
<dbReference type="SUPFAM" id="SSF160443">
    <property type="entry name" value="SMR domain-like"/>
    <property type="match status" value="1"/>
</dbReference>
<dbReference type="GO" id="GO:0008270">
    <property type="term" value="F:zinc ion binding"/>
    <property type="evidence" value="ECO:0007669"/>
    <property type="project" value="UniProtKB-KW"/>
</dbReference>
<dbReference type="InterPro" id="IPR000571">
    <property type="entry name" value="Znf_CCCH"/>
</dbReference>
<evidence type="ECO:0000259" key="7">
    <source>
        <dbReference type="PROSITE" id="PS50828"/>
    </source>
</evidence>
<evidence type="ECO:0000313" key="8">
    <source>
        <dbReference type="EMBL" id="GAX18163.1"/>
    </source>
</evidence>
<dbReference type="Gene3D" id="4.10.1000.10">
    <property type="entry name" value="Zinc finger, CCCH-type"/>
    <property type="match status" value="1"/>
</dbReference>
<dbReference type="SUPFAM" id="SSF90229">
    <property type="entry name" value="CCCH zinc finger"/>
    <property type="match status" value="1"/>
</dbReference>
<keyword evidence="1 4" id="KW-0479">Metal-binding</keyword>
<feature type="domain" description="C3H1-type" evidence="6">
    <location>
        <begin position="326"/>
        <end position="352"/>
    </location>
</feature>
<dbReference type="Pfam" id="PF01713">
    <property type="entry name" value="Smr"/>
    <property type="match status" value="1"/>
</dbReference>
<dbReference type="InterPro" id="IPR036063">
    <property type="entry name" value="Smr_dom_sf"/>
</dbReference>
<dbReference type="InParanoid" id="A0A1Z5JVV0"/>
<dbReference type="PROSITE" id="PS50103">
    <property type="entry name" value="ZF_C3H1"/>
    <property type="match status" value="2"/>
</dbReference>
<dbReference type="Gene3D" id="3.30.1370.110">
    <property type="match status" value="1"/>
</dbReference>
<gene>
    <name evidence="8" type="ORF">FisN_25Hh146</name>
</gene>
<accession>A0A1Z5JVV0</accession>
<reference evidence="8 9" key="1">
    <citation type="journal article" date="2015" name="Plant Cell">
        <title>Oil accumulation by the oleaginous diatom Fistulifera solaris as revealed by the genome and transcriptome.</title>
        <authorList>
            <person name="Tanaka T."/>
            <person name="Maeda Y."/>
            <person name="Veluchamy A."/>
            <person name="Tanaka M."/>
            <person name="Abida H."/>
            <person name="Marechal E."/>
            <person name="Bowler C."/>
            <person name="Muto M."/>
            <person name="Sunaga Y."/>
            <person name="Tanaka M."/>
            <person name="Yoshino T."/>
            <person name="Taniguchi T."/>
            <person name="Fukuda Y."/>
            <person name="Nemoto M."/>
            <person name="Matsumoto M."/>
            <person name="Wong P.S."/>
            <person name="Aburatani S."/>
            <person name="Fujibuchi W."/>
        </authorList>
    </citation>
    <scope>NUCLEOTIDE SEQUENCE [LARGE SCALE GENOMIC DNA]</scope>
    <source>
        <strain evidence="8 9">JPCC DA0580</strain>
    </source>
</reference>
<feature type="domain" description="C3H1-type" evidence="6">
    <location>
        <begin position="355"/>
        <end position="377"/>
    </location>
</feature>
<evidence type="ECO:0000256" key="2">
    <source>
        <dbReference type="ARBA" id="ARBA00022771"/>
    </source>
</evidence>
<evidence type="ECO:0000256" key="5">
    <source>
        <dbReference type="SAM" id="MobiDB-lite"/>
    </source>
</evidence>
<dbReference type="Proteomes" id="UP000198406">
    <property type="component" value="Unassembled WGS sequence"/>
</dbReference>
<evidence type="ECO:0000256" key="3">
    <source>
        <dbReference type="ARBA" id="ARBA00022833"/>
    </source>
</evidence>
<proteinExistence type="predicted"/>
<feature type="zinc finger region" description="C3H1-type" evidence="4">
    <location>
        <begin position="326"/>
        <end position="352"/>
    </location>
</feature>
<feature type="zinc finger region" description="C3H1-type" evidence="4">
    <location>
        <begin position="355"/>
        <end position="377"/>
    </location>
</feature>
<keyword evidence="2 4" id="KW-0863">Zinc-finger</keyword>
<organism evidence="8 9">
    <name type="scientific">Fistulifera solaris</name>
    <name type="common">Oleaginous diatom</name>
    <dbReference type="NCBI Taxonomy" id="1519565"/>
    <lineage>
        <taxon>Eukaryota</taxon>
        <taxon>Sar</taxon>
        <taxon>Stramenopiles</taxon>
        <taxon>Ochrophyta</taxon>
        <taxon>Bacillariophyta</taxon>
        <taxon>Bacillariophyceae</taxon>
        <taxon>Bacillariophycidae</taxon>
        <taxon>Naviculales</taxon>
        <taxon>Naviculaceae</taxon>
        <taxon>Fistulifera</taxon>
    </lineage>
</organism>
<evidence type="ECO:0000259" key="6">
    <source>
        <dbReference type="PROSITE" id="PS50103"/>
    </source>
</evidence>
<evidence type="ECO:0000256" key="4">
    <source>
        <dbReference type="PROSITE-ProRule" id="PRU00723"/>
    </source>
</evidence>
<feature type="domain" description="Smr" evidence="7">
    <location>
        <begin position="531"/>
        <end position="586"/>
    </location>
</feature>
<feature type="region of interest" description="Disordered" evidence="5">
    <location>
        <begin position="163"/>
        <end position="188"/>
    </location>
</feature>
<dbReference type="InterPro" id="IPR036855">
    <property type="entry name" value="Znf_CCCH_sf"/>
</dbReference>
<evidence type="ECO:0008006" key="10">
    <source>
        <dbReference type="Google" id="ProtNLM"/>
    </source>
</evidence>
<name>A0A1Z5JVV0_FISSO</name>
<dbReference type="SMART" id="SM00356">
    <property type="entry name" value="ZnF_C3H1"/>
    <property type="match status" value="2"/>
</dbReference>
<dbReference type="InterPro" id="IPR002625">
    <property type="entry name" value="Smr_dom"/>
</dbReference>
<dbReference type="AlphaFoldDB" id="A0A1Z5JVV0"/>